<dbReference type="PANTHER" id="PTHR40275">
    <property type="entry name" value="SSL7038 PROTEIN"/>
    <property type="match status" value="1"/>
</dbReference>
<dbReference type="PANTHER" id="PTHR40275:SF1">
    <property type="entry name" value="SSL7038 PROTEIN"/>
    <property type="match status" value="1"/>
</dbReference>
<keyword evidence="1" id="KW-0812">Transmembrane</keyword>
<keyword evidence="1" id="KW-1133">Transmembrane helix</keyword>
<reference evidence="2 3" key="1">
    <citation type="journal article" date="2018" name="Aquat. Microb. Ecol.">
        <title>Gammaproteobacterial methanotrophs dominate.</title>
        <authorList>
            <person name="Rissanen A.J."/>
            <person name="Saarenheimo J."/>
            <person name="Tiirola M."/>
            <person name="Peura S."/>
            <person name="Aalto S.L."/>
            <person name="Karvinen A."/>
            <person name="Nykanen H."/>
        </authorList>
    </citation>
    <scope>NUCLEOTIDE SEQUENCE [LARGE SCALE GENOMIC DNA]</scope>
    <source>
        <strain evidence="2">AMbin10</strain>
    </source>
</reference>
<name>A0A2W4RR24_9GAMM</name>
<evidence type="ECO:0000313" key="3">
    <source>
        <dbReference type="Proteomes" id="UP000249396"/>
    </source>
</evidence>
<gene>
    <name evidence="2" type="ORF">DM484_00980</name>
</gene>
<sequence>MTLQTTPWDSAEYLKTDKDIAAYLDAVLEEGDPALVAHALGIIARARGIKQMVDETGLARDILCSSLSAEGKPEFATVLKVISLGASFAYPLGLIMIFQSSTY</sequence>
<evidence type="ECO:0000256" key="1">
    <source>
        <dbReference type="SAM" id="Phobius"/>
    </source>
</evidence>
<dbReference type="AlphaFoldDB" id="A0A2W4RR24"/>
<keyword evidence="1" id="KW-0472">Membrane</keyword>
<protein>
    <submittedName>
        <fullName evidence="2">Putative addiction module antidote protein</fullName>
    </submittedName>
</protein>
<dbReference type="Proteomes" id="UP000249396">
    <property type="component" value="Unassembled WGS sequence"/>
</dbReference>
<dbReference type="InterPro" id="IPR014057">
    <property type="entry name" value="HI1420"/>
</dbReference>
<dbReference type="Pfam" id="PF21716">
    <property type="entry name" value="dnstrm_HI1420"/>
    <property type="match status" value="1"/>
</dbReference>
<feature type="transmembrane region" description="Helical" evidence="1">
    <location>
        <begin position="75"/>
        <end position="98"/>
    </location>
</feature>
<proteinExistence type="predicted"/>
<dbReference type="EMBL" id="QJPH01000087">
    <property type="protein sequence ID" value="PZN86272.1"/>
    <property type="molecule type" value="Genomic_DNA"/>
</dbReference>
<evidence type="ECO:0000313" key="2">
    <source>
        <dbReference type="EMBL" id="PZN86272.1"/>
    </source>
</evidence>
<accession>A0A2W4RR24</accession>
<dbReference type="NCBIfam" id="TIGR02684">
    <property type="entry name" value="dnstrm_HI1420"/>
    <property type="match status" value="1"/>
</dbReference>
<organism evidence="2 3">
    <name type="scientific">Candidatus Methylumidiphilus alinenensis</name>
    <dbReference type="NCBI Taxonomy" id="2202197"/>
    <lineage>
        <taxon>Bacteria</taxon>
        <taxon>Pseudomonadati</taxon>
        <taxon>Pseudomonadota</taxon>
        <taxon>Gammaproteobacteria</taxon>
        <taxon>Methylococcales</taxon>
        <taxon>Candidatus Methylumidiphilus</taxon>
    </lineage>
</organism>
<comment type="caution">
    <text evidence="2">The sequence shown here is derived from an EMBL/GenBank/DDBJ whole genome shotgun (WGS) entry which is preliminary data.</text>
</comment>